<name>A0A0F9TPI2_9ZZZZ</name>
<dbReference type="InterPro" id="IPR036629">
    <property type="entry name" value="YjbJ_sf"/>
</dbReference>
<dbReference type="PANTHER" id="PTHR34977">
    <property type="entry name" value="UPF0337 PROTEIN YJBJ"/>
    <property type="match status" value="1"/>
</dbReference>
<protein>
    <recommendedName>
        <fullName evidence="2">CsbD-like domain-containing protein</fullName>
    </recommendedName>
</protein>
<evidence type="ECO:0000259" key="2">
    <source>
        <dbReference type="Pfam" id="PF05532"/>
    </source>
</evidence>
<feature type="domain" description="CsbD-like" evidence="2">
    <location>
        <begin position="4"/>
        <end position="56"/>
    </location>
</feature>
<dbReference type="EMBL" id="LAZR01001084">
    <property type="protein sequence ID" value="KKN51006.1"/>
    <property type="molecule type" value="Genomic_DNA"/>
</dbReference>
<dbReference type="InterPro" id="IPR026042">
    <property type="entry name" value="YjbJ"/>
</dbReference>
<dbReference type="Pfam" id="PF05532">
    <property type="entry name" value="CsbD"/>
    <property type="match status" value="1"/>
</dbReference>
<evidence type="ECO:0000256" key="1">
    <source>
        <dbReference type="ARBA" id="ARBA00009129"/>
    </source>
</evidence>
<reference evidence="3" key="1">
    <citation type="journal article" date="2015" name="Nature">
        <title>Complex archaea that bridge the gap between prokaryotes and eukaryotes.</title>
        <authorList>
            <person name="Spang A."/>
            <person name="Saw J.H."/>
            <person name="Jorgensen S.L."/>
            <person name="Zaremba-Niedzwiedzka K."/>
            <person name="Martijn J."/>
            <person name="Lind A.E."/>
            <person name="van Eijk R."/>
            <person name="Schleper C."/>
            <person name="Guy L."/>
            <person name="Ettema T.J."/>
        </authorList>
    </citation>
    <scope>NUCLEOTIDE SEQUENCE</scope>
</reference>
<dbReference type="PIRSF" id="PIRSF039008">
    <property type="entry name" value="YjbJ"/>
    <property type="match status" value="1"/>
</dbReference>
<sequence length="64" mass="7467">MNNDIAEGNWKQLKGKVRESWGKLTDDDVDQIAGRRDHFIGKVQEKYGMKKDEAEKEWDKLSNS</sequence>
<dbReference type="InterPro" id="IPR050423">
    <property type="entry name" value="UPF0337_stress_rsp"/>
</dbReference>
<comment type="caution">
    <text evidence="3">The sequence shown here is derived from an EMBL/GenBank/DDBJ whole genome shotgun (WGS) entry which is preliminary data.</text>
</comment>
<dbReference type="InterPro" id="IPR008462">
    <property type="entry name" value="CsbD"/>
</dbReference>
<comment type="similarity">
    <text evidence="1">Belongs to the UPF0337 (CsbD) family.</text>
</comment>
<accession>A0A0F9TPI2</accession>
<dbReference type="SUPFAM" id="SSF69047">
    <property type="entry name" value="Hypothetical protein YjbJ"/>
    <property type="match status" value="1"/>
</dbReference>
<gene>
    <name evidence="3" type="ORF">LCGC14_0626980</name>
</gene>
<evidence type="ECO:0000313" key="3">
    <source>
        <dbReference type="EMBL" id="KKN51006.1"/>
    </source>
</evidence>
<organism evidence="3">
    <name type="scientific">marine sediment metagenome</name>
    <dbReference type="NCBI Taxonomy" id="412755"/>
    <lineage>
        <taxon>unclassified sequences</taxon>
        <taxon>metagenomes</taxon>
        <taxon>ecological metagenomes</taxon>
    </lineage>
</organism>
<proteinExistence type="inferred from homology"/>
<dbReference type="PANTHER" id="PTHR34977:SF1">
    <property type="entry name" value="UPF0337 PROTEIN YJBJ"/>
    <property type="match status" value="1"/>
</dbReference>
<dbReference type="Gene3D" id="1.10.1470.10">
    <property type="entry name" value="YjbJ"/>
    <property type="match status" value="1"/>
</dbReference>
<dbReference type="AlphaFoldDB" id="A0A0F9TPI2"/>